<organism evidence="3 4">
    <name type="scientific">Bursaphelenchus okinawaensis</name>
    <dbReference type="NCBI Taxonomy" id="465554"/>
    <lineage>
        <taxon>Eukaryota</taxon>
        <taxon>Metazoa</taxon>
        <taxon>Ecdysozoa</taxon>
        <taxon>Nematoda</taxon>
        <taxon>Chromadorea</taxon>
        <taxon>Rhabditida</taxon>
        <taxon>Tylenchina</taxon>
        <taxon>Tylenchomorpha</taxon>
        <taxon>Aphelenchoidea</taxon>
        <taxon>Aphelenchoididae</taxon>
        <taxon>Bursaphelenchus</taxon>
    </lineage>
</organism>
<dbReference type="EMBL" id="CAJFCW020000001">
    <property type="protein sequence ID" value="CAG9086696.1"/>
    <property type="molecule type" value="Genomic_DNA"/>
</dbReference>
<protein>
    <submittedName>
        <fullName evidence="3">Uncharacterized protein</fullName>
    </submittedName>
</protein>
<feature type="region of interest" description="Disordered" evidence="1">
    <location>
        <begin position="72"/>
        <end position="111"/>
    </location>
</feature>
<evidence type="ECO:0000256" key="1">
    <source>
        <dbReference type="SAM" id="MobiDB-lite"/>
    </source>
</evidence>
<dbReference type="Proteomes" id="UP000783686">
    <property type="component" value="Unassembled WGS sequence"/>
</dbReference>
<dbReference type="Proteomes" id="UP000614601">
    <property type="component" value="Unassembled WGS sequence"/>
</dbReference>
<name>A0A811JX56_9BILA</name>
<feature type="region of interest" description="Disordered" evidence="1">
    <location>
        <begin position="208"/>
        <end position="239"/>
    </location>
</feature>
<dbReference type="OrthoDB" id="5910722at2759"/>
<reference evidence="3" key="1">
    <citation type="submission" date="2020-09" db="EMBL/GenBank/DDBJ databases">
        <authorList>
            <person name="Kikuchi T."/>
        </authorList>
    </citation>
    <scope>NUCLEOTIDE SEQUENCE</scope>
    <source>
        <strain evidence="3">SH1</strain>
    </source>
</reference>
<gene>
    <name evidence="3" type="ORF">BOKJ2_LOCUS2394</name>
</gene>
<proteinExistence type="predicted"/>
<dbReference type="AlphaFoldDB" id="A0A811JX56"/>
<feature type="compositionally biased region" description="Polar residues" evidence="1">
    <location>
        <begin position="78"/>
        <end position="87"/>
    </location>
</feature>
<evidence type="ECO:0000313" key="3">
    <source>
        <dbReference type="EMBL" id="CAD5207831.1"/>
    </source>
</evidence>
<keyword evidence="4" id="KW-1185">Reference proteome</keyword>
<comment type="caution">
    <text evidence="3">The sequence shown here is derived from an EMBL/GenBank/DDBJ whole genome shotgun (WGS) entry which is preliminary data.</text>
</comment>
<feature type="transmembrane region" description="Helical" evidence="2">
    <location>
        <begin position="131"/>
        <end position="154"/>
    </location>
</feature>
<accession>A0A811JX56</accession>
<sequence length="256" mass="28975">MLWERAAAFSEAFPTQVLSAYGARGRVTNGARVNDNEILAERVSQLQTAPPHDYNIGVIQVRLSNWTTTLPPRAPMTSALQSGPQNDETTRRTRSRTQPRRRKPADSAVQYDDDYFETTNKPKMAPIDNTFLYMLAAILLGLVLITTTIYSIMWCMSCRRSRPESGMDMPTMQFPSRYQYYDSSPWHGSEHRGSSEMERLYRSDLEFKRPPLVAPPPPPPRVPPPPVPQHLRPHPSWHVQSVREVGSGLSLSSLSP</sequence>
<feature type="compositionally biased region" description="Pro residues" evidence="1">
    <location>
        <begin position="212"/>
        <end position="228"/>
    </location>
</feature>
<keyword evidence="2" id="KW-0812">Transmembrane</keyword>
<keyword evidence="2" id="KW-1133">Transmembrane helix</keyword>
<evidence type="ECO:0000313" key="4">
    <source>
        <dbReference type="Proteomes" id="UP000614601"/>
    </source>
</evidence>
<dbReference type="EMBL" id="CAJFDH010000001">
    <property type="protein sequence ID" value="CAD5207831.1"/>
    <property type="molecule type" value="Genomic_DNA"/>
</dbReference>
<evidence type="ECO:0000256" key="2">
    <source>
        <dbReference type="SAM" id="Phobius"/>
    </source>
</evidence>
<keyword evidence="2" id="KW-0472">Membrane</keyword>
<feature type="compositionally biased region" description="Basic residues" evidence="1">
    <location>
        <begin position="92"/>
        <end position="103"/>
    </location>
</feature>